<dbReference type="RefSeq" id="WP_379091118.1">
    <property type="nucleotide sequence ID" value="NZ_JBHTJO010000002.1"/>
</dbReference>
<feature type="transmembrane region" description="Helical" evidence="1">
    <location>
        <begin position="175"/>
        <end position="195"/>
    </location>
</feature>
<dbReference type="EMBL" id="JBHTJO010000002">
    <property type="protein sequence ID" value="MFD0988223.1"/>
    <property type="molecule type" value="Genomic_DNA"/>
</dbReference>
<feature type="transmembrane region" description="Helical" evidence="1">
    <location>
        <begin position="201"/>
        <end position="225"/>
    </location>
</feature>
<gene>
    <name evidence="2" type="ORF">ACFQ2F_14060</name>
</gene>
<evidence type="ECO:0008006" key="4">
    <source>
        <dbReference type="Google" id="ProtNLM"/>
    </source>
</evidence>
<evidence type="ECO:0000313" key="2">
    <source>
        <dbReference type="EMBL" id="MFD0988223.1"/>
    </source>
</evidence>
<keyword evidence="1" id="KW-1133">Transmembrane helix</keyword>
<proteinExistence type="predicted"/>
<evidence type="ECO:0000256" key="1">
    <source>
        <dbReference type="SAM" id="Phobius"/>
    </source>
</evidence>
<reference evidence="3" key="1">
    <citation type="journal article" date="2019" name="Int. J. Syst. Evol. Microbiol.">
        <title>The Global Catalogue of Microorganisms (GCM) 10K type strain sequencing project: providing services to taxonomists for standard genome sequencing and annotation.</title>
        <authorList>
            <consortium name="The Broad Institute Genomics Platform"/>
            <consortium name="The Broad Institute Genome Sequencing Center for Infectious Disease"/>
            <person name="Wu L."/>
            <person name="Ma J."/>
        </authorList>
    </citation>
    <scope>NUCLEOTIDE SEQUENCE [LARGE SCALE GENOMIC DNA]</scope>
    <source>
        <strain evidence="3">CCUG 61697</strain>
    </source>
</reference>
<dbReference type="InterPro" id="IPR037257">
    <property type="entry name" value="T2SS_E_N_sf"/>
</dbReference>
<accession>A0ABW3JCN3</accession>
<name>A0ABW3JCN3_9HYPH</name>
<dbReference type="SUPFAM" id="SSF160246">
    <property type="entry name" value="EspE N-terminal domain-like"/>
    <property type="match status" value="1"/>
</dbReference>
<evidence type="ECO:0000313" key="3">
    <source>
        <dbReference type="Proteomes" id="UP001597102"/>
    </source>
</evidence>
<keyword evidence="1" id="KW-0472">Membrane</keyword>
<protein>
    <recommendedName>
        <fullName evidence="4">Type II secretion system protein GspE N-terminal domain-containing protein</fullName>
    </recommendedName>
</protein>
<keyword evidence="3" id="KW-1185">Reference proteome</keyword>
<keyword evidence="1" id="KW-0812">Transmembrane</keyword>
<sequence>MPAWSMPAAQTDPFADYAFLLNGTIDRATLARGVALGARWGVSPHEALIATGWLSAENYARALAEYCGVGFVSPEQRHRLVPPSRALRPRDCLRTGVLKLGGLRSRAVLAVDNRNPTTLKFALSGFDARTLAFAPQPAVRSAICRHFEHAFKAHASEGLHRRDPERSAKTPLPRWMLGAIALIAVAAATGLALSFTDTVRALSLLMAAVFLPIAGLRVAALWYFAFRRERPPEPIPRVPDTALPVYTLLVPLLREAAVVRRLTEALKRLDYPALGSKRTKAI</sequence>
<organism evidence="2 3">
    <name type="scientific">Methyloligella solikamskensis</name>
    <dbReference type="NCBI Taxonomy" id="1177756"/>
    <lineage>
        <taxon>Bacteria</taxon>
        <taxon>Pseudomonadati</taxon>
        <taxon>Pseudomonadota</taxon>
        <taxon>Alphaproteobacteria</taxon>
        <taxon>Hyphomicrobiales</taxon>
        <taxon>Hyphomicrobiaceae</taxon>
        <taxon>Methyloligella</taxon>
    </lineage>
</organism>
<dbReference type="Proteomes" id="UP001597102">
    <property type="component" value="Unassembled WGS sequence"/>
</dbReference>
<comment type="caution">
    <text evidence="2">The sequence shown here is derived from an EMBL/GenBank/DDBJ whole genome shotgun (WGS) entry which is preliminary data.</text>
</comment>